<name>A0ABD0SLL9_LOXSC</name>
<dbReference type="PROSITE" id="PS50939">
    <property type="entry name" value="CYTOCHROME_B561"/>
    <property type="match status" value="1"/>
</dbReference>
<dbReference type="PANTHER" id="PTHR15422">
    <property type="entry name" value="OS05G0565100 PROTEIN"/>
    <property type="match status" value="1"/>
</dbReference>
<evidence type="ECO:0000256" key="2">
    <source>
        <dbReference type="ARBA" id="ARBA00004141"/>
    </source>
</evidence>
<feature type="transmembrane region" description="Helical" evidence="12">
    <location>
        <begin position="106"/>
        <end position="125"/>
    </location>
</feature>
<keyword evidence="8 12" id="KW-1133">Transmembrane helix</keyword>
<organism evidence="14 15">
    <name type="scientific">Loxostege sticticalis</name>
    <name type="common">Beet webworm moth</name>
    <dbReference type="NCBI Taxonomy" id="481309"/>
    <lineage>
        <taxon>Eukaryota</taxon>
        <taxon>Metazoa</taxon>
        <taxon>Ecdysozoa</taxon>
        <taxon>Arthropoda</taxon>
        <taxon>Hexapoda</taxon>
        <taxon>Insecta</taxon>
        <taxon>Pterygota</taxon>
        <taxon>Neoptera</taxon>
        <taxon>Endopterygota</taxon>
        <taxon>Lepidoptera</taxon>
        <taxon>Glossata</taxon>
        <taxon>Ditrysia</taxon>
        <taxon>Pyraloidea</taxon>
        <taxon>Crambidae</taxon>
        <taxon>Pyraustinae</taxon>
        <taxon>Loxostege</taxon>
    </lineage>
</organism>
<evidence type="ECO:0000256" key="6">
    <source>
        <dbReference type="ARBA" id="ARBA00022723"/>
    </source>
</evidence>
<evidence type="ECO:0000256" key="12">
    <source>
        <dbReference type="SAM" id="Phobius"/>
    </source>
</evidence>
<feature type="transmembrane region" description="Helical" evidence="12">
    <location>
        <begin position="174"/>
        <end position="195"/>
    </location>
</feature>
<keyword evidence="9" id="KW-0408">Iron</keyword>
<comment type="cofactor">
    <cofactor evidence="1">
        <name>heme b</name>
        <dbReference type="ChEBI" id="CHEBI:60344"/>
    </cofactor>
</comment>
<keyword evidence="6" id="KW-0479">Metal-binding</keyword>
<evidence type="ECO:0000256" key="3">
    <source>
        <dbReference type="ARBA" id="ARBA00022448"/>
    </source>
</evidence>
<evidence type="ECO:0000256" key="11">
    <source>
        <dbReference type="ARBA" id="ARBA00024225"/>
    </source>
</evidence>
<feature type="domain" description="Cytochrome b561" evidence="13">
    <location>
        <begin position="29"/>
        <end position="234"/>
    </location>
</feature>
<protein>
    <recommendedName>
        <fullName evidence="11">ascorbate ferrireductase (transmembrane)</fullName>
        <ecNumber evidence="11">7.2.1.3</ecNumber>
    </recommendedName>
</protein>
<feature type="transmembrane region" description="Helical" evidence="12">
    <location>
        <begin position="137"/>
        <end position="162"/>
    </location>
</feature>
<gene>
    <name evidence="14" type="ORF">ABMA28_006342</name>
</gene>
<sequence>MDGETPTEELSIKEEESPEEEKVVKNYVLSKTIRLLLNLLTHVLMMITEFVCLVFACKSHVGIFELHIILCVIGYQFFMCQGALTLAKYNVWSGYLRRLHRIHVHWVLEVIALAMVTAGSVLYLLELPAHFTTLHGGFGLVALGATLLAVLGGAITGLSYAVQGCAPARKWFKYIHHTIAVIALLLSAISLSLAFMNPDFKLWTSKWFENDELPVPILMFITLLFTCSVAVEFLLVLWI</sequence>
<dbReference type="GO" id="GO:0016020">
    <property type="term" value="C:membrane"/>
    <property type="evidence" value="ECO:0007669"/>
    <property type="project" value="UniProtKB-SubCell"/>
</dbReference>
<feature type="transmembrane region" description="Helical" evidence="12">
    <location>
        <begin position="35"/>
        <end position="56"/>
    </location>
</feature>
<evidence type="ECO:0000313" key="14">
    <source>
        <dbReference type="EMBL" id="KAL0820476.1"/>
    </source>
</evidence>
<evidence type="ECO:0000259" key="13">
    <source>
        <dbReference type="PROSITE" id="PS50939"/>
    </source>
</evidence>
<dbReference type="AlphaFoldDB" id="A0ABD0SLL9"/>
<accession>A0ABD0SLL9</accession>
<dbReference type="GO" id="GO:0140571">
    <property type="term" value="F:transmembrane ascorbate ferrireductase activity"/>
    <property type="evidence" value="ECO:0007669"/>
    <property type="project" value="UniProtKB-EC"/>
</dbReference>
<evidence type="ECO:0000256" key="7">
    <source>
        <dbReference type="ARBA" id="ARBA00022982"/>
    </source>
</evidence>
<keyword evidence="4" id="KW-0349">Heme</keyword>
<keyword evidence="3" id="KW-0813">Transport</keyword>
<feature type="transmembrane region" description="Helical" evidence="12">
    <location>
        <begin position="62"/>
        <end position="86"/>
    </location>
</feature>
<dbReference type="Gene3D" id="1.20.120.1770">
    <property type="match status" value="1"/>
</dbReference>
<keyword evidence="10 12" id="KW-0472">Membrane</keyword>
<keyword evidence="7" id="KW-0249">Electron transport</keyword>
<evidence type="ECO:0000256" key="8">
    <source>
        <dbReference type="ARBA" id="ARBA00022989"/>
    </source>
</evidence>
<evidence type="ECO:0000256" key="4">
    <source>
        <dbReference type="ARBA" id="ARBA00022617"/>
    </source>
</evidence>
<evidence type="ECO:0000256" key="5">
    <source>
        <dbReference type="ARBA" id="ARBA00022692"/>
    </source>
</evidence>
<dbReference type="Pfam" id="PF03188">
    <property type="entry name" value="Cytochrom_B561"/>
    <property type="match status" value="1"/>
</dbReference>
<dbReference type="EC" id="7.2.1.3" evidence="11"/>
<dbReference type="InterPro" id="IPR045150">
    <property type="entry name" value="CYB561D1/2"/>
</dbReference>
<evidence type="ECO:0000256" key="10">
    <source>
        <dbReference type="ARBA" id="ARBA00023136"/>
    </source>
</evidence>
<comment type="subcellular location">
    <subcellularLocation>
        <location evidence="2">Membrane</location>
        <topology evidence="2">Multi-pass membrane protein</topology>
    </subcellularLocation>
</comment>
<evidence type="ECO:0000256" key="1">
    <source>
        <dbReference type="ARBA" id="ARBA00001970"/>
    </source>
</evidence>
<comment type="caution">
    <text evidence="14">The sequence shown here is derived from an EMBL/GenBank/DDBJ whole genome shotgun (WGS) entry which is preliminary data.</text>
</comment>
<dbReference type="EMBL" id="JBEDNZ010000019">
    <property type="protein sequence ID" value="KAL0820476.1"/>
    <property type="molecule type" value="Genomic_DNA"/>
</dbReference>
<evidence type="ECO:0000256" key="9">
    <source>
        <dbReference type="ARBA" id="ARBA00023004"/>
    </source>
</evidence>
<proteinExistence type="predicted"/>
<dbReference type="SMART" id="SM00665">
    <property type="entry name" value="B561"/>
    <property type="match status" value="1"/>
</dbReference>
<dbReference type="InterPro" id="IPR006593">
    <property type="entry name" value="Cyt_b561/ferric_Rdtase_TM"/>
</dbReference>
<feature type="transmembrane region" description="Helical" evidence="12">
    <location>
        <begin position="215"/>
        <end position="238"/>
    </location>
</feature>
<dbReference type="PANTHER" id="PTHR15422:SF45">
    <property type="entry name" value="CYTOCHROME B561 DOMAIN-CONTAINING PROTEIN"/>
    <property type="match status" value="1"/>
</dbReference>
<evidence type="ECO:0000313" key="15">
    <source>
        <dbReference type="Proteomes" id="UP001549921"/>
    </source>
</evidence>
<keyword evidence="5 12" id="KW-0812">Transmembrane</keyword>
<reference evidence="14 15" key="1">
    <citation type="submission" date="2024-06" db="EMBL/GenBank/DDBJ databases">
        <title>A chromosome-level genome assembly of beet webworm, Loxostege sticticalis.</title>
        <authorList>
            <person name="Zhang Y."/>
        </authorList>
    </citation>
    <scope>NUCLEOTIDE SEQUENCE [LARGE SCALE GENOMIC DNA]</scope>
    <source>
        <strain evidence="14">AQ028</strain>
        <tissue evidence="14">Male pupae</tissue>
    </source>
</reference>
<dbReference type="Proteomes" id="UP001549921">
    <property type="component" value="Unassembled WGS sequence"/>
</dbReference>
<dbReference type="GO" id="GO:0046872">
    <property type="term" value="F:metal ion binding"/>
    <property type="evidence" value="ECO:0007669"/>
    <property type="project" value="UniProtKB-KW"/>
</dbReference>